<feature type="transmembrane region" description="Helical" evidence="6">
    <location>
        <begin position="65"/>
        <end position="89"/>
    </location>
</feature>
<organism evidence="8 9">
    <name type="scientific">Calocera cornea HHB12733</name>
    <dbReference type="NCBI Taxonomy" id="1353952"/>
    <lineage>
        <taxon>Eukaryota</taxon>
        <taxon>Fungi</taxon>
        <taxon>Dikarya</taxon>
        <taxon>Basidiomycota</taxon>
        <taxon>Agaricomycotina</taxon>
        <taxon>Dacrymycetes</taxon>
        <taxon>Dacrymycetales</taxon>
        <taxon>Dacrymycetaceae</taxon>
        <taxon>Calocera</taxon>
    </lineage>
</organism>
<feature type="transmembrane region" description="Helical" evidence="6">
    <location>
        <begin position="228"/>
        <end position="253"/>
    </location>
</feature>
<dbReference type="FunFam" id="1.20.1250.20:FF:000013">
    <property type="entry name" value="MFS general substrate transporter"/>
    <property type="match status" value="1"/>
</dbReference>
<evidence type="ECO:0000259" key="7">
    <source>
        <dbReference type="PROSITE" id="PS50850"/>
    </source>
</evidence>
<evidence type="ECO:0000256" key="5">
    <source>
        <dbReference type="ARBA" id="ARBA00023136"/>
    </source>
</evidence>
<dbReference type="PANTHER" id="PTHR43791">
    <property type="entry name" value="PERMEASE-RELATED"/>
    <property type="match status" value="1"/>
</dbReference>
<dbReference type="Pfam" id="PF07690">
    <property type="entry name" value="MFS_1"/>
    <property type="match status" value="1"/>
</dbReference>
<feature type="transmembrane region" description="Helical" evidence="6">
    <location>
        <begin position="265"/>
        <end position="285"/>
    </location>
</feature>
<proteinExistence type="predicted"/>
<dbReference type="PANTHER" id="PTHR43791:SF36">
    <property type="entry name" value="TRANSPORTER, PUTATIVE (AFU_ORTHOLOGUE AFUA_6G08340)-RELATED"/>
    <property type="match status" value="1"/>
</dbReference>
<comment type="subcellular location">
    <subcellularLocation>
        <location evidence="1">Membrane</location>
        <topology evidence="1">Multi-pass membrane protein</topology>
    </subcellularLocation>
</comment>
<feature type="transmembrane region" description="Helical" evidence="6">
    <location>
        <begin position="35"/>
        <end position="53"/>
    </location>
</feature>
<dbReference type="STRING" id="1353952.A0A165DKS8"/>
<dbReference type="InterPro" id="IPR036259">
    <property type="entry name" value="MFS_trans_sf"/>
</dbReference>
<accession>A0A165DKS8</accession>
<dbReference type="SUPFAM" id="SSF103473">
    <property type="entry name" value="MFS general substrate transporter"/>
    <property type="match status" value="1"/>
</dbReference>
<feature type="transmembrane region" description="Helical" evidence="6">
    <location>
        <begin position="385"/>
        <end position="406"/>
    </location>
</feature>
<keyword evidence="2" id="KW-0813">Transport</keyword>
<dbReference type="GO" id="GO:0022857">
    <property type="term" value="F:transmembrane transporter activity"/>
    <property type="evidence" value="ECO:0007669"/>
    <property type="project" value="InterPro"/>
</dbReference>
<feature type="transmembrane region" description="Helical" evidence="6">
    <location>
        <begin position="128"/>
        <end position="146"/>
    </location>
</feature>
<evidence type="ECO:0000256" key="6">
    <source>
        <dbReference type="SAM" id="Phobius"/>
    </source>
</evidence>
<keyword evidence="5 6" id="KW-0472">Membrane</keyword>
<evidence type="ECO:0000313" key="8">
    <source>
        <dbReference type="EMBL" id="KZT53028.1"/>
    </source>
</evidence>
<sequence length="439" mass="48204">MLVYLLGYLDRTNLGNARLMGLTTDILGGDASGQLYAWVNSAFYFAYIFFQFPGTILGKKFPQNWWLGLAATGWGFCCAIQATAFNFGGIFVCRFGVGVFESMFSPNMSLYFTFFYTRHEIGKRIGTWFACASVAGAFGGLIAFGVQHIHATTGIANWRLLFLIEGLPAVLAGLACIYILPDRPETTKYLTEEERALAIVRMNRGGSKETAGTINTSHLWMAARDWKIYLYGVIYFGVNVALSALGAFLPTIISDLGYTAARAQLFTVPPYVVGAAVLIITNFIGDHLQTRGIPMILSSLAGGTGYLLLILVQENIRVRYFATFLITASTYTTIGISISWFPYNMGSESKRAAGIPIFQAIGQCGSILGSNLYPNADAPKYIKGFGVSCAFNYLVSFIALGLTLYFRYENARRDREYGKIDRNAAVDTSKEADHVSTII</sequence>
<name>A0A165DKS8_9BASI</name>
<dbReference type="EMBL" id="KV424048">
    <property type="protein sequence ID" value="KZT53028.1"/>
    <property type="molecule type" value="Genomic_DNA"/>
</dbReference>
<keyword evidence="9" id="KW-1185">Reference proteome</keyword>
<evidence type="ECO:0000256" key="4">
    <source>
        <dbReference type="ARBA" id="ARBA00022989"/>
    </source>
</evidence>
<evidence type="ECO:0000256" key="1">
    <source>
        <dbReference type="ARBA" id="ARBA00004141"/>
    </source>
</evidence>
<dbReference type="GO" id="GO:0016020">
    <property type="term" value="C:membrane"/>
    <property type="evidence" value="ECO:0007669"/>
    <property type="project" value="UniProtKB-SubCell"/>
</dbReference>
<dbReference type="InterPro" id="IPR011701">
    <property type="entry name" value="MFS"/>
</dbReference>
<dbReference type="PROSITE" id="PS50850">
    <property type="entry name" value="MFS"/>
    <property type="match status" value="1"/>
</dbReference>
<dbReference type="OrthoDB" id="2985014at2759"/>
<reference evidence="8 9" key="1">
    <citation type="journal article" date="2016" name="Mol. Biol. Evol.">
        <title>Comparative Genomics of Early-Diverging Mushroom-Forming Fungi Provides Insights into the Origins of Lignocellulose Decay Capabilities.</title>
        <authorList>
            <person name="Nagy L.G."/>
            <person name="Riley R."/>
            <person name="Tritt A."/>
            <person name="Adam C."/>
            <person name="Daum C."/>
            <person name="Floudas D."/>
            <person name="Sun H."/>
            <person name="Yadav J.S."/>
            <person name="Pangilinan J."/>
            <person name="Larsson K.H."/>
            <person name="Matsuura K."/>
            <person name="Barry K."/>
            <person name="Labutti K."/>
            <person name="Kuo R."/>
            <person name="Ohm R.A."/>
            <person name="Bhattacharya S.S."/>
            <person name="Shirouzu T."/>
            <person name="Yoshinaga Y."/>
            <person name="Martin F.M."/>
            <person name="Grigoriev I.V."/>
            <person name="Hibbett D.S."/>
        </authorList>
    </citation>
    <scope>NUCLEOTIDE SEQUENCE [LARGE SCALE GENOMIC DNA]</scope>
    <source>
        <strain evidence="8 9">HHB12733</strain>
    </source>
</reference>
<dbReference type="AlphaFoldDB" id="A0A165DKS8"/>
<feature type="transmembrane region" description="Helical" evidence="6">
    <location>
        <begin position="292"/>
        <end position="312"/>
    </location>
</feature>
<feature type="transmembrane region" description="Helical" evidence="6">
    <location>
        <begin position="158"/>
        <end position="180"/>
    </location>
</feature>
<feature type="domain" description="Major facilitator superfamily (MFS) profile" evidence="7">
    <location>
        <begin position="1"/>
        <end position="413"/>
    </location>
</feature>
<dbReference type="Proteomes" id="UP000076842">
    <property type="component" value="Unassembled WGS sequence"/>
</dbReference>
<dbReference type="InterPro" id="IPR020846">
    <property type="entry name" value="MFS_dom"/>
</dbReference>
<evidence type="ECO:0000256" key="3">
    <source>
        <dbReference type="ARBA" id="ARBA00022692"/>
    </source>
</evidence>
<keyword evidence="4 6" id="KW-1133">Transmembrane helix</keyword>
<gene>
    <name evidence="8" type="ORF">CALCODRAFT_440706</name>
</gene>
<dbReference type="Gene3D" id="1.20.1250.20">
    <property type="entry name" value="MFS general substrate transporter like domains"/>
    <property type="match status" value="2"/>
</dbReference>
<evidence type="ECO:0000313" key="9">
    <source>
        <dbReference type="Proteomes" id="UP000076842"/>
    </source>
</evidence>
<keyword evidence="3 6" id="KW-0812">Transmembrane</keyword>
<dbReference type="InParanoid" id="A0A165DKS8"/>
<protein>
    <submittedName>
        <fullName evidence="8">MFS general substrate transporter</fullName>
    </submittedName>
</protein>
<feature type="transmembrane region" description="Helical" evidence="6">
    <location>
        <begin position="318"/>
        <end position="341"/>
    </location>
</feature>
<evidence type="ECO:0000256" key="2">
    <source>
        <dbReference type="ARBA" id="ARBA00022448"/>
    </source>
</evidence>